<dbReference type="Pfam" id="PF14278">
    <property type="entry name" value="TetR_C_8"/>
    <property type="match status" value="1"/>
</dbReference>
<dbReference type="RefSeq" id="WP_135368903.1">
    <property type="nucleotide sequence ID" value="NZ_RKLX01000029.1"/>
</dbReference>
<proteinExistence type="predicted"/>
<name>A0A4Z0J500_9LACO</name>
<dbReference type="Pfam" id="PF00440">
    <property type="entry name" value="TetR_N"/>
    <property type="match status" value="1"/>
</dbReference>
<evidence type="ECO:0000256" key="2">
    <source>
        <dbReference type="PROSITE-ProRule" id="PRU00335"/>
    </source>
</evidence>
<dbReference type="OrthoDB" id="9810250at2"/>
<evidence type="ECO:0000313" key="5">
    <source>
        <dbReference type="Proteomes" id="UP000297348"/>
    </source>
</evidence>
<dbReference type="PANTHER" id="PTHR43479">
    <property type="entry name" value="ACREF/ENVCD OPERON REPRESSOR-RELATED"/>
    <property type="match status" value="1"/>
</dbReference>
<gene>
    <name evidence="4" type="ORF">EGT51_11950</name>
</gene>
<evidence type="ECO:0000256" key="1">
    <source>
        <dbReference type="ARBA" id="ARBA00023125"/>
    </source>
</evidence>
<comment type="caution">
    <text evidence="4">The sequence shown here is derived from an EMBL/GenBank/DDBJ whole genome shotgun (WGS) entry which is preliminary data.</text>
</comment>
<reference evidence="4 5" key="1">
    <citation type="submission" date="2018-10" db="EMBL/GenBank/DDBJ databases">
        <title>Lactobacillus sp. R7 and Lactobacillus sp. R19 isolated from fermented mustard green product of Taiwan.</title>
        <authorList>
            <person name="Lin S.-T."/>
        </authorList>
    </citation>
    <scope>NUCLEOTIDE SEQUENCE [LARGE SCALE GENOMIC DNA]</scope>
    <source>
        <strain evidence="4 5">BCRC 81129</strain>
    </source>
</reference>
<sequence>MDIRHQILQSVYTLAQRQAIKDITVNDILAEATVSRGSFYKYFSDKYDVINSYYTEAMTAIFRDCEAYTWQGIFTKMLCYFETHAAFFDAAFRATGQNSFTDFFRQHLVTHFADIIARHSTHQLTTDDQKALQFFADGFVAYTRQWALTGMQQAASELASDLHLFMPACLCEITLTAVPEPR</sequence>
<accession>A0A4Z0J500</accession>
<keyword evidence="5" id="KW-1185">Reference proteome</keyword>
<organism evidence="4 5">
    <name type="scientific">Levilactobacillus suantsaiihabitans</name>
    <dbReference type="NCBI Taxonomy" id="2487722"/>
    <lineage>
        <taxon>Bacteria</taxon>
        <taxon>Bacillati</taxon>
        <taxon>Bacillota</taxon>
        <taxon>Bacilli</taxon>
        <taxon>Lactobacillales</taxon>
        <taxon>Lactobacillaceae</taxon>
        <taxon>Levilactobacillus</taxon>
    </lineage>
</organism>
<feature type="domain" description="HTH tetR-type" evidence="3">
    <location>
        <begin position="1"/>
        <end position="61"/>
    </location>
</feature>
<dbReference type="InterPro" id="IPR050624">
    <property type="entry name" value="HTH-type_Tx_Regulator"/>
</dbReference>
<dbReference type="Gene3D" id="1.10.357.10">
    <property type="entry name" value="Tetracycline Repressor, domain 2"/>
    <property type="match status" value="1"/>
</dbReference>
<dbReference type="InterPro" id="IPR039532">
    <property type="entry name" value="TetR_C_Firmicutes"/>
</dbReference>
<dbReference type="InterPro" id="IPR001647">
    <property type="entry name" value="HTH_TetR"/>
</dbReference>
<evidence type="ECO:0000313" key="4">
    <source>
        <dbReference type="EMBL" id="TGD17521.1"/>
    </source>
</evidence>
<dbReference type="AlphaFoldDB" id="A0A4Z0J500"/>
<dbReference type="EMBL" id="RKLX01000029">
    <property type="protein sequence ID" value="TGD17521.1"/>
    <property type="molecule type" value="Genomic_DNA"/>
</dbReference>
<dbReference type="InterPro" id="IPR009057">
    <property type="entry name" value="Homeodomain-like_sf"/>
</dbReference>
<dbReference type="Proteomes" id="UP000297348">
    <property type="component" value="Unassembled WGS sequence"/>
</dbReference>
<dbReference type="PROSITE" id="PS50977">
    <property type="entry name" value="HTH_TETR_2"/>
    <property type="match status" value="1"/>
</dbReference>
<dbReference type="PANTHER" id="PTHR43479:SF7">
    <property type="entry name" value="TETR-FAMILY TRANSCRIPTIONAL REGULATOR"/>
    <property type="match status" value="1"/>
</dbReference>
<keyword evidence="1 2" id="KW-0238">DNA-binding</keyword>
<feature type="DNA-binding region" description="H-T-H motif" evidence="2">
    <location>
        <begin position="24"/>
        <end position="43"/>
    </location>
</feature>
<protein>
    <submittedName>
        <fullName evidence="4">TetR family transcriptional regulator</fullName>
    </submittedName>
</protein>
<evidence type="ECO:0000259" key="3">
    <source>
        <dbReference type="PROSITE" id="PS50977"/>
    </source>
</evidence>
<dbReference type="SUPFAM" id="SSF46689">
    <property type="entry name" value="Homeodomain-like"/>
    <property type="match status" value="1"/>
</dbReference>
<dbReference type="GO" id="GO:0003677">
    <property type="term" value="F:DNA binding"/>
    <property type="evidence" value="ECO:0007669"/>
    <property type="project" value="UniProtKB-UniRule"/>
</dbReference>